<name>A0A1S0U661_LOALO</name>
<feature type="compositionally biased region" description="Basic and acidic residues" evidence="1">
    <location>
        <begin position="48"/>
        <end position="57"/>
    </location>
</feature>
<organism evidence="2">
    <name type="scientific">Loa loa</name>
    <name type="common">Eye worm</name>
    <name type="synonym">Filaria loa</name>
    <dbReference type="NCBI Taxonomy" id="7209"/>
    <lineage>
        <taxon>Eukaryota</taxon>
        <taxon>Metazoa</taxon>
        <taxon>Ecdysozoa</taxon>
        <taxon>Nematoda</taxon>
        <taxon>Chromadorea</taxon>
        <taxon>Rhabditida</taxon>
        <taxon>Spirurina</taxon>
        <taxon>Spiruromorpha</taxon>
        <taxon>Filarioidea</taxon>
        <taxon>Onchocercidae</taxon>
        <taxon>Loa</taxon>
    </lineage>
</organism>
<evidence type="ECO:0000313" key="2">
    <source>
        <dbReference type="EMBL" id="EFO25854.1"/>
    </source>
</evidence>
<dbReference type="GeneID" id="9940020"/>
<feature type="region of interest" description="Disordered" evidence="1">
    <location>
        <begin position="1"/>
        <end position="26"/>
    </location>
</feature>
<dbReference type="CTD" id="9940020"/>
<dbReference type="AlphaFoldDB" id="A0A1S0U661"/>
<dbReference type="EMBL" id="JH712071">
    <property type="protein sequence ID" value="EFO25854.1"/>
    <property type="molecule type" value="Genomic_DNA"/>
</dbReference>
<sequence>MDPRQPREKQEMSEEEERKRIDNVTRGERSIRSRDIFFMHYGNERMGKETEVQGRDEIEGEDEIEEKGKGRKRERRIMQLIVCIGRDDFRRCVAVLLHRIGVLEYGTDVLLQRQKQDRIAKQITLERRK</sequence>
<proteinExistence type="predicted"/>
<evidence type="ECO:0000256" key="1">
    <source>
        <dbReference type="SAM" id="MobiDB-lite"/>
    </source>
</evidence>
<dbReference type="KEGG" id="loa:LOAG_02635"/>
<feature type="region of interest" description="Disordered" evidence="1">
    <location>
        <begin position="48"/>
        <end position="70"/>
    </location>
</feature>
<gene>
    <name evidence="2" type="ORF">LOAG_02635</name>
</gene>
<protein>
    <submittedName>
        <fullName evidence="2">Uncharacterized protein</fullName>
    </submittedName>
</protein>
<dbReference type="InParanoid" id="A0A1S0U661"/>
<accession>A0A1S0U661</accession>
<dbReference type="RefSeq" id="XP_003138220.1">
    <property type="nucleotide sequence ID" value="XM_003138172.1"/>
</dbReference>
<reference evidence="2" key="1">
    <citation type="submission" date="2012-04" db="EMBL/GenBank/DDBJ databases">
        <title>The Genome Sequence of Loa loa.</title>
        <authorList>
            <consortium name="The Broad Institute Genome Sequencing Platform"/>
            <consortium name="Broad Institute Genome Sequencing Center for Infectious Disease"/>
            <person name="Nutman T.B."/>
            <person name="Fink D.L."/>
            <person name="Russ C."/>
            <person name="Young S."/>
            <person name="Zeng Q."/>
            <person name="Gargeya S."/>
            <person name="Alvarado L."/>
            <person name="Berlin A."/>
            <person name="Chapman S.B."/>
            <person name="Chen Z."/>
            <person name="Freedman E."/>
            <person name="Gellesch M."/>
            <person name="Goldberg J."/>
            <person name="Griggs A."/>
            <person name="Gujja S."/>
            <person name="Heilman E.R."/>
            <person name="Heiman D."/>
            <person name="Howarth C."/>
            <person name="Mehta T."/>
            <person name="Neiman D."/>
            <person name="Pearson M."/>
            <person name="Roberts A."/>
            <person name="Saif S."/>
            <person name="Shea T."/>
            <person name="Shenoy N."/>
            <person name="Sisk P."/>
            <person name="Stolte C."/>
            <person name="Sykes S."/>
            <person name="White J."/>
            <person name="Yandava C."/>
            <person name="Haas B."/>
            <person name="Henn M.R."/>
            <person name="Nusbaum C."/>
            <person name="Birren B."/>
        </authorList>
    </citation>
    <scope>NUCLEOTIDE SEQUENCE [LARGE SCALE GENOMIC DNA]</scope>
</reference>